<reference evidence="3" key="1">
    <citation type="journal article" date="2011" name="Nat. Commun.">
        <title>Effector diversification within compartments of the Leptosphaeria maculans genome affected by Repeat-Induced Point mutations.</title>
        <authorList>
            <person name="Rouxel T."/>
            <person name="Grandaubert J."/>
            <person name="Hane J.K."/>
            <person name="Hoede C."/>
            <person name="van de Wouw A.P."/>
            <person name="Couloux A."/>
            <person name="Dominguez V."/>
            <person name="Anthouard V."/>
            <person name="Bally P."/>
            <person name="Bourras S."/>
            <person name="Cozijnsen A.J."/>
            <person name="Ciuffetti L.M."/>
            <person name="Degrave A."/>
            <person name="Dilmaghani A."/>
            <person name="Duret L."/>
            <person name="Fudal I."/>
            <person name="Goodwin S.B."/>
            <person name="Gout L."/>
            <person name="Glaser N."/>
            <person name="Linglin J."/>
            <person name="Kema G.H.J."/>
            <person name="Lapalu N."/>
            <person name="Lawrence C.B."/>
            <person name="May K."/>
            <person name="Meyer M."/>
            <person name="Ollivier B."/>
            <person name="Poulain J."/>
            <person name="Schoch C.L."/>
            <person name="Simon A."/>
            <person name="Spatafora J.W."/>
            <person name="Stachowiak A."/>
            <person name="Turgeon B.G."/>
            <person name="Tyler B.M."/>
            <person name="Vincent D."/>
            <person name="Weissenbach J."/>
            <person name="Amselem J."/>
            <person name="Quesneville H."/>
            <person name="Oliver R.P."/>
            <person name="Wincker P."/>
            <person name="Balesdent M.-H."/>
            <person name="Howlett B.J."/>
        </authorList>
    </citation>
    <scope>NUCLEOTIDE SEQUENCE [LARGE SCALE GENOMIC DNA]</scope>
    <source>
        <strain evidence="3">JN3 / isolate v23.1.3 / race Av1-4-5-6-7-8</strain>
    </source>
</reference>
<sequence length="63" mass="7007">MGLSGKFDATSTEPFSSLTNKTIQRSYSDSKHTSTSSRIPSDYQLAWNLAKIGIREPDSRGWP</sequence>
<name>E4ZI56_LEPMJ</name>
<evidence type="ECO:0000313" key="2">
    <source>
        <dbReference type="EMBL" id="CBX91199.1"/>
    </source>
</evidence>
<dbReference type="InParanoid" id="E4ZI56"/>
<dbReference type="VEuPathDB" id="FungiDB:LEMA_P062330.1"/>
<feature type="region of interest" description="Disordered" evidence="1">
    <location>
        <begin position="1"/>
        <end position="38"/>
    </location>
</feature>
<organism evidence="3">
    <name type="scientific">Leptosphaeria maculans (strain JN3 / isolate v23.1.3 / race Av1-4-5-6-7-8)</name>
    <name type="common">Blackleg fungus</name>
    <name type="synonym">Phoma lingam</name>
    <dbReference type="NCBI Taxonomy" id="985895"/>
    <lineage>
        <taxon>Eukaryota</taxon>
        <taxon>Fungi</taxon>
        <taxon>Dikarya</taxon>
        <taxon>Ascomycota</taxon>
        <taxon>Pezizomycotina</taxon>
        <taxon>Dothideomycetes</taxon>
        <taxon>Pleosporomycetidae</taxon>
        <taxon>Pleosporales</taxon>
        <taxon>Pleosporineae</taxon>
        <taxon>Leptosphaeriaceae</taxon>
        <taxon>Plenodomus</taxon>
        <taxon>Plenodomus lingam/Leptosphaeria maculans species complex</taxon>
    </lineage>
</organism>
<dbReference type="Proteomes" id="UP000002668">
    <property type="component" value="Genome"/>
</dbReference>
<dbReference type="HOGENOM" id="CLU_2886227_0_0_1"/>
<feature type="compositionally biased region" description="Polar residues" evidence="1">
    <location>
        <begin position="9"/>
        <end position="25"/>
    </location>
</feature>
<evidence type="ECO:0000313" key="3">
    <source>
        <dbReference type="Proteomes" id="UP000002668"/>
    </source>
</evidence>
<dbReference type="AlphaFoldDB" id="E4ZI56"/>
<keyword evidence="3" id="KW-1185">Reference proteome</keyword>
<gene>
    <name evidence="2" type="ORF">LEMA_P062330.1</name>
</gene>
<evidence type="ECO:0000256" key="1">
    <source>
        <dbReference type="SAM" id="MobiDB-lite"/>
    </source>
</evidence>
<dbReference type="EMBL" id="FP929065">
    <property type="protein sequence ID" value="CBX91199.1"/>
    <property type="molecule type" value="Genomic_DNA"/>
</dbReference>
<accession>E4ZI56</accession>
<proteinExistence type="predicted"/>
<protein>
    <submittedName>
        <fullName evidence="2">Predicted protein</fullName>
    </submittedName>
</protein>